<dbReference type="PANTHER" id="PTHR10165:SF84">
    <property type="entry name" value="PHOSPHATIDIC ACID PHOSPHATASE BETA"/>
    <property type="match status" value="1"/>
</dbReference>
<dbReference type="SUPFAM" id="SSF48317">
    <property type="entry name" value="Acid phosphatase/Vanadium-dependent haloperoxidase"/>
    <property type="match status" value="1"/>
</dbReference>
<keyword evidence="3 7" id="KW-0812">Transmembrane</keyword>
<sequence length="332" mass="36759">MEKGPAEMPSRDHEPAASVSSQQPLAQQPRAQQTQAFNLVVWLKLHGVDIITMACMGAVALGVHLAPAPSNDFPIYNVDGSIMYPEYSFPRKTQIVPIWASALMAIFIPLVFFVLAQARRQSVDDLLTTFLGLIKSVVSSSVFQVIIKATIGGLRPHFYDVCKPLVSPGDAPSGIGFNDIIYDPSICTGDSEHIKDALRTMPSGHSAAAWSGLMFLAFYLNAQLKVISGNNPAYWKSVLFLAPILGAFLLSAYLVRDHHHHWSDVIVGSAIGIGTATLAFRQTFASIWDYRYNHILLPRMTSLLHRQPRQTLSHRPPRDLPFTRESGWDYHP</sequence>
<dbReference type="InParanoid" id="A8NHD0"/>
<feature type="transmembrane region" description="Helical" evidence="7">
    <location>
        <begin position="95"/>
        <end position="115"/>
    </location>
</feature>
<evidence type="ECO:0000256" key="6">
    <source>
        <dbReference type="SAM" id="MobiDB-lite"/>
    </source>
</evidence>
<feature type="transmembrane region" description="Helical" evidence="7">
    <location>
        <begin position="47"/>
        <end position="66"/>
    </location>
</feature>
<reference evidence="9 10" key="1">
    <citation type="journal article" date="2010" name="Proc. Natl. Acad. Sci. U.S.A.">
        <title>Insights into evolution of multicellular fungi from the assembled chromosomes of the mushroom Coprinopsis cinerea (Coprinus cinereus).</title>
        <authorList>
            <person name="Stajich J.E."/>
            <person name="Wilke S.K."/>
            <person name="Ahren D."/>
            <person name="Au C.H."/>
            <person name="Birren B.W."/>
            <person name="Borodovsky M."/>
            <person name="Burns C."/>
            <person name="Canback B."/>
            <person name="Casselton L.A."/>
            <person name="Cheng C.K."/>
            <person name="Deng J."/>
            <person name="Dietrich F.S."/>
            <person name="Fargo D.C."/>
            <person name="Farman M.L."/>
            <person name="Gathman A.C."/>
            <person name="Goldberg J."/>
            <person name="Guigo R."/>
            <person name="Hoegger P.J."/>
            <person name="Hooker J.B."/>
            <person name="Huggins A."/>
            <person name="James T.Y."/>
            <person name="Kamada T."/>
            <person name="Kilaru S."/>
            <person name="Kodira C."/>
            <person name="Kues U."/>
            <person name="Kupfer D."/>
            <person name="Kwan H.S."/>
            <person name="Lomsadze A."/>
            <person name="Li W."/>
            <person name="Lilly W.W."/>
            <person name="Ma L.J."/>
            <person name="Mackey A.J."/>
            <person name="Manning G."/>
            <person name="Martin F."/>
            <person name="Muraguchi H."/>
            <person name="Natvig D.O."/>
            <person name="Palmerini H."/>
            <person name="Ramesh M.A."/>
            <person name="Rehmeyer C.J."/>
            <person name="Roe B.A."/>
            <person name="Shenoy N."/>
            <person name="Stanke M."/>
            <person name="Ter-Hovhannisyan V."/>
            <person name="Tunlid A."/>
            <person name="Velagapudi R."/>
            <person name="Vision T.J."/>
            <person name="Zeng Q."/>
            <person name="Zolan M.E."/>
            <person name="Pukkila P.J."/>
        </authorList>
    </citation>
    <scope>NUCLEOTIDE SEQUENCE [LARGE SCALE GENOMIC DNA]</scope>
    <source>
        <strain evidence="10">Okayama-7 / 130 / ATCC MYA-4618 / FGSC 9003</strain>
    </source>
</reference>
<comment type="caution">
    <text evidence="9">The sequence shown here is derived from an EMBL/GenBank/DDBJ whole genome shotgun (WGS) entry which is preliminary data.</text>
</comment>
<evidence type="ECO:0000256" key="3">
    <source>
        <dbReference type="ARBA" id="ARBA00022692"/>
    </source>
</evidence>
<dbReference type="GO" id="GO:0046839">
    <property type="term" value="P:phospholipid dephosphorylation"/>
    <property type="evidence" value="ECO:0007669"/>
    <property type="project" value="TreeGrafter"/>
</dbReference>
<dbReference type="InterPro" id="IPR000326">
    <property type="entry name" value="PAP2/HPO"/>
</dbReference>
<feature type="compositionally biased region" description="Basic and acidic residues" evidence="6">
    <location>
        <begin position="1"/>
        <end position="15"/>
    </location>
</feature>
<dbReference type="OMA" id="CTPLIVI"/>
<feature type="domain" description="Phosphatidic acid phosphatase type 2/haloperoxidase" evidence="8">
    <location>
        <begin position="131"/>
        <end position="280"/>
    </location>
</feature>
<accession>A8NHD0</accession>
<dbReference type="GO" id="GO:0006644">
    <property type="term" value="P:phospholipid metabolic process"/>
    <property type="evidence" value="ECO:0007669"/>
    <property type="project" value="InterPro"/>
</dbReference>
<dbReference type="RefSeq" id="XP_001833739.2">
    <property type="nucleotide sequence ID" value="XM_001833687.2"/>
</dbReference>
<dbReference type="KEGG" id="cci:CC1G_11524"/>
<dbReference type="EMBL" id="AACS02000002">
    <property type="protein sequence ID" value="EAU88101.2"/>
    <property type="molecule type" value="Genomic_DNA"/>
</dbReference>
<feature type="transmembrane region" description="Helical" evidence="7">
    <location>
        <begin position="261"/>
        <end position="280"/>
    </location>
</feature>
<dbReference type="CDD" id="cd03390">
    <property type="entry name" value="PAP2_containing_1_like"/>
    <property type="match status" value="1"/>
</dbReference>
<dbReference type="OrthoDB" id="10030083at2759"/>
<dbReference type="SMART" id="SM00014">
    <property type="entry name" value="acidPPc"/>
    <property type="match status" value="1"/>
</dbReference>
<dbReference type="GO" id="GO:0016020">
    <property type="term" value="C:membrane"/>
    <property type="evidence" value="ECO:0007669"/>
    <property type="project" value="UniProtKB-SubCell"/>
</dbReference>
<dbReference type="HOGENOM" id="CLU_021458_0_2_1"/>
<comment type="similarity">
    <text evidence="2">Belongs to the PA-phosphatase related phosphoesterase family.</text>
</comment>
<evidence type="ECO:0000256" key="1">
    <source>
        <dbReference type="ARBA" id="ARBA00004141"/>
    </source>
</evidence>
<evidence type="ECO:0000313" key="10">
    <source>
        <dbReference type="Proteomes" id="UP000001861"/>
    </source>
</evidence>
<dbReference type="Gene3D" id="1.20.144.10">
    <property type="entry name" value="Phosphatidic acid phosphatase type 2/haloperoxidase"/>
    <property type="match status" value="1"/>
</dbReference>
<dbReference type="STRING" id="240176.A8NHD0"/>
<evidence type="ECO:0000256" key="5">
    <source>
        <dbReference type="ARBA" id="ARBA00023136"/>
    </source>
</evidence>
<evidence type="ECO:0000256" key="4">
    <source>
        <dbReference type="ARBA" id="ARBA00022989"/>
    </source>
</evidence>
<dbReference type="InterPro" id="IPR036938">
    <property type="entry name" value="PAP2/HPO_sf"/>
</dbReference>
<feature type="transmembrane region" description="Helical" evidence="7">
    <location>
        <begin position="234"/>
        <end position="255"/>
    </location>
</feature>
<evidence type="ECO:0000256" key="7">
    <source>
        <dbReference type="SAM" id="Phobius"/>
    </source>
</evidence>
<feature type="transmembrane region" description="Helical" evidence="7">
    <location>
        <begin position="127"/>
        <end position="147"/>
    </location>
</feature>
<comment type="subcellular location">
    <subcellularLocation>
        <location evidence="1">Membrane</location>
        <topology evidence="1">Multi-pass membrane protein</topology>
    </subcellularLocation>
</comment>
<evidence type="ECO:0000259" key="8">
    <source>
        <dbReference type="SMART" id="SM00014"/>
    </source>
</evidence>
<proteinExistence type="inferred from homology"/>
<evidence type="ECO:0000313" key="9">
    <source>
        <dbReference type="EMBL" id="EAU88101.2"/>
    </source>
</evidence>
<keyword evidence="10" id="KW-1185">Reference proteome</keyword>
<dbReference type="InterPro" id="IPR043216">
    <property type="entry name" value="PAP-like"/>
</dbReference>
<dbReference type="GO" id="GO:0008195">
    <property type="term" value="F:phosphatidate phosphatase activity"/>
    <property type="evidence" value="ECO:0007669"/>
    <property type="project" value="TreeGrafter"/>
</dbReference>
<dbReference type="AlphaFoldDB" id="A8NHD0"/>
<organism evidence="9 10">
    <name type="scientific">Coprinopsis cinerea (strain Okayama-7 / 130 / ATCC MYA-4618 / FGSC 9003)</name>
    <name type="common">Inky cap fungus</name>
    <name type="synonym">Hormographiella aspergillata</name>
    <dbReference type="NCBI Taxonomy" id="240176"/>
    <lineage>
        <taxon>Eukaryota</taxon>
        <taxon>Fungi</taxon>
        <taxon>Dikarya</taxon>
        <taxon>Basidiomycota</taxon>
        <taxon>Agaricomycotina</taxon>
        <taxon>Agaricomycetes</taxon>
        <taxon>Agaricomycetidae</taxon>
        <taxon>Agaricales</taxon>
        <taxon>Agaricineae</taxon>
        <taxon>Psathyrellaceae</taxon>
        <taxon>Coprinopsis</taxon>
    </lineage>
</organism>
<dbReference type="VEuPathDB" id="FungiDB:CC1G_11524"/>
<keyword evidence="5 7" id="KW-0472">Membrane</keyword>
<protein>
    <submittedName>
        <fullName evidence="9">Lipid phosphate phosphatase 1</fullName>
    </submittedName>
</protein>
<evidence type="ECO:0000256" key="2">
    <source>
        <dbReference type="ARBA" id="ARBA00008816"/>
    </source>
</evidence>
<dbReference type="GeneID" id="6010239"/>
<feature type="region of interest" description="Disordered" evidence="6">
    <location>
        <begin position="1"/>
        <end position="27"/>
    </location>
</feature>
<gene>
    <name evidence="9" type="ORF">CC1G_11524</name>
</gene>
<dbReference type="Pfam" id="PF01569">
    <property type="entry name" value="PAP2"/>
    <property type="match status" value="1"/>
</dbReference>
<keyword evidence="4 7" id="KW-1133">Transmembrane helix</keyword>
<dbReference type="PANTHER" id="PTHR10165">
    <property type="entry name" value="LIPID PHOSPHATE PHOSPHATASE"/>
    <property type="match status" value="1"/>
</dbReference>
<name>A8NHD0_COPC7</name>
<feature type="transmembrane region" description="Helical" evidence="7">
    <location>
        <begin position="204"/>
        <end position="222"/>
    </location>
</feature>
<dbReference type="Proteomes" id="UP000001861">
    <property type="component" value="Unassembled WGS sequence"/>
</dbReference>
<dbReference type="eggNOG" id="KOG3030">
    <property type="taxonomic scope" value="Eukaryota"/>
</dbReference>